<reference evidence="1 2" key="1">
    <citation type="submission" date="2018-06" db="EMBL/GenBank/DDBJ databases">
        <title>Genomic Encyclopedia of Type Strains, Phase IV (KMG-IV): sequencing the most valuable type-strain genomes for metagenomic binning, comparative biology and taxonomic classification.</title>
        <authorList>
            <person name="Goeker M."/>
        </authorList>
    </citation>
    <scope>NUCLEOTIDE SEQUENCE [LARGE SCALE GENOMIC DNA]</scope>
    <source>
        <strain evidence="1 2">DSM 18048</strain>
    </source>
</reference>
<name>A0A318SJD7_9DEIO</name>
<keyword evidence="2" id="KW-1185">Reference proteome</keyword>
<organism evidence="1 2">
    <name type="scientific">Deinococcus yavapaiensis KR-236</name>
    <dbReference type="NCBI Taxonomy" id="694435"/>
    <lineage>
        <taxon>Bacteria</taxon>
        <taxon>Thermotogati</taxon>
        <taxon>Deinococcota</taxon>
        <taxon>Deinococci</taxon>
        <taxon>Deinococcales</taxon>
        <taxon>Deinococcaceae</taxon>
        <taxon>Deinococcus</taxon>
    </lineage>
</organism>
<dbReference type="Proteomes" id="UP000248326">
    <property type="component" value="Unassembled WGS sequence"/>
</dbReference>
<protein>
    <submittedName>
        <fullName evidence="1">Uncharacterized protein</fullName>
    </submittedName>
</protein>
<gene>
    <name evidence="1" type="ORF">DES52_11399</name>
</gene>
<sequence length="142" mass="15530">MDGSAALDALWRYVKQVLPGEIPASQHVLTATSAVVSASELRSSVERLLTLPQDAKVVLRTPEREVLWIVQPQARRRLSLYDDAVSDEMLAMLFMENGAPPEEAVKVVAPQGTFYVPDVKAGLTLLLEAADREGSRSEDVGR</sequence>
<proteinExistence type="predicted"/>
<evidence type="ECO:0000313" key="1">
    <source>
        <dbReference type="EMBL" id="PYE52053.1"/>
    </source>
</evidence>
<evidence type="ECO:0000313" key="2">
    <source>
        <dbReference type="Proteomes" id="UP000248326"/>
    </source>
</evidence>
<dbReference type="AlphaFoldDB" id="A0A318SJD7"/>
<accession>A0A318SJD7</accession>
<dbReference type="EMBL" id="QJSX01000013">
    <property type="protein sequence ID" value="PYE52053.1"/>
    <property type="molecule type" value="Genomic_DNA"/>
</dbReference>
<comment type="caution">
    <text evidence="1">The sequence shown here is derived from an EMBL/GenBank/DDBJ whole genome shotgun (WGS) entry which is preliminary data.</text>
</comment>